<sequence>MPLFGSTTTRTTSVPTRRRGLFQRTKPSRTTRIKNAIDPTVTTTTHTTRVPFMTRVKRTLGIRSKPKRRGTFSRFQPRTRRTRQTTLI</sequence>
<comment type="caution">
    <text evidence="2">The sequence shown here is derived from an EMBL/GenBank/DDBJ whole genome shotgun (WGS) entry which is preliminary data.</text>
</comment>
<accession>A0A8H6W380</accession>
<dbReference type="Proteomes" id="UP000636479">
    <property type="component" value="Unassembled WGS sequence"/>
</dbReference>
<evidence type="ECO:0000313" key="3">
    <source>
        <dbReference type="Proteomes" id="UP000636479"/>
    </source>
</evidence>
<evidence type="ECO:0000313" key="2">
    <source>
        <dbReference type="EMBL" id="KAF7301276.1"/>
    </source>
</evidence>
<dbReference type="RefSeq" id="XP_037219276.1">
    <property type="nucleotide sequence ID" value="XM_037363632.1"/>
</dbReference>
<organism evidence="2 3">
    <name type="scientific">Mycena indigotica</name>
    <dbReference type="NCBI Taxonomy" id="2126181"/>
    <lineage>
        <taxon>Eukaryota</taxon>
        <taxon>Fungi</taxon>
        <taxon>Dikarya</taxon>
        <taxon>Basidiomycota</taxon>
        <taxon>Agaricomycotina</taxon>
        <taxon>Agaricomycetes</taxon>
        <taxon>Agaricomycetidae</taxon>
        <taxon>Agaricales</taxon>
        <taxon>Marasmiineae</taxon>
        <taxon>Mycenaceae</taxon>
        <taxon>Mycena</taxon>
    </lineage>
</organism>
<keyword evidence="3" id="KW-1185">Reference proteome</keyword>
<dbReference type="AlphaFoldDB" id="A0A8H6W380"/>
<dbReference type="EMBL" id="JACAZF010000006">
    <property type="protein sequence ID" value="KAF7301276.1"/>
    <property type="molecule type" value="Genomic_DNA"/>
</dbReference>
<name>A0A8H6W380_9AGAR</name>
<dbReference type="GeneID" id="59346148"/>
<proteinExistence type="predicted"/>
<reference evidence="2" key="1">
    <citation type="submission" date="2020-05" db="EMBL/GenBank/DDBJ databases">
        <title>Mycena genomes resolve the evolution of fungal bioluminescence.</title>
        <authorList>
            <person name="Tsai I.J."/>
        </authorList>
    </citation>
    <scope>NUCLEOTIDE SEQUENCE</scope>
    <source>
        <strain evidence="2">171206Taipei</strain>
    </source>
</reference>
<evidence type="ECO:0000256" key="1">
    <source>
        <dbReference type="SAM" id="MobiDB-lite"/>
    </source>
</evidence>
<feature type="region of interest" description="Disordered" evidence="1">
    <location>
        <begin position="66"/>
        <end position="88"/>
    </location>
</feature>
<gene>
    <name evidence="2" type="ORF">MIND_00692400</name>
</gene>
<feature type="region of interest" description="Disordered" evidence="1">
    <location>
        <begin position="1"/>
        <end position="24"/>
    </location>
</feature>
<protein>
    <submittedName>
        <fullName evidence="2">Uncharacterized protein</fullName>
    </submittedName>
</protein>